<dbReference type="InParanoid" id="F4RDC8"/>
<evidence type="ECO:0000313" key="1">
    <source>
        <dbReference type="EMBL" id="EGG09379.1"/>
    </source>
</evidence>
<evidence type="ECO:0000313" key="2">
    <source>
        <dbReference type="Proteomes" id="UP000001072"/>
    </source>
</evidence>
<dbReference type="RefSeq" id="XP_007407106.1">
    <property type="nucleotide sequence ID" value="XM_007407044.1"/>
</dbReference>
<dbReference type="OrthoDB" id="10552730at2759"/>
<dbReference type="VEuPathDB" id="FungiDB:MELLADRAFT_61038"/>
<dbReference type="GeneID" id="18929657"/>
<protein>
    <submittedName>
        <fullName evidence="1">Uncharacterized protein</fullName>
    </submittedName>
</protein>
<sequence length="370" mass="43302">MELLKSPSETISMFWEKNNGAILYKERYPMLISHIQKLLVSNPKTWAKRMLIIFEEIEAKRDTIDPCKQITLFQILIQMIKIYKLPINFMLVVWAESVKISEVVNIFGDNIPQSSLWEDKSLWNNELAKTEACYRDEIIKLTKKLSPGRELLEFVAMQENHAPYGIKLTDDWTPEEQKDLFEFWMTKRILPFWITLDPRLKNILETQFVQTSLIKVLQNFPDCHLKIGCGFKHWAETQLRDQSKTVLQYINSLDGGFNCGHSYMFDLVQELYPPYGLKLNQAITSTQRIEIVKFWATHIVIFTRMKSFGETEDLNEAINLLVINNFDETSEIMKTFLENENAFDENTSILAQFLASFINITKDKAQEEIS</sequence>
<dbReference type="HOGENOM" id="CLU_748177_0_0_1"/>
<gene>
    <name evidence="1" type="ORF">MELLADRAFT_61038</name>
</gene>
<dbReference type="KEGG" id="mlr:MELLADRAFT_61038"/>
<reference evidence="2" key="1">
    <citation type="journal article" date="2011" name="Proc. Natl. Acad. Sci. U.S.A.">
        <title>Obligate biotrophy features unraveled by the genomic analysis of rust fungi.</title>
        <authorList>
            <person name="Duplessis S."/>
            <person name="Cuomo C.A."/>
            <person name="Lin Y.-C."/>
            <person name="Aerts A."/>
            <person name="Tisserant E."/>
            <person name="Veneault-Fourrey C."/>
            <person name="Joly D.L."/>
            <person name="Hacquard S."/>
            <person name="Amselem J."/>
            <person name="Cantarel B.L."/>
            <person name="Chiu R."/>
            <person name="Coutinho P.M."/>
            <person name="Feau N."/>
            <person name="Field M."/>
            <person name="Frey P."/>
            <person name="Gelhaye E."/>
            <person name="Goldberg J."/>
            <person name="Grabherr M.G."/>
            <person name="Kodira C.D."/>
            <person name="Kohler A."/>
            <person name="Kuees U."/>
            <person name="Lindquist E.A."/>
            <person name="Lucas S.M."/>
            <person name="Mago R."/>
            <person name="Mauceli E."/>
            <person name="Morin E."/>
            <person name="Murat C."/>
            <person name="Pangilinan J.L."/>
            <person name="Park R."/>
            <person name="Pearson M."/>
            <person name="Quesneville H."/>
            <person name="Rouhier N."/>
            <person name="Sakthikumar S."/>
            <person name="Salamov A.A."/>
            <person name="Schmutz J."/>
            <person name="Selles B."/>
            <person name="Shapiro H."/>
            <person name="Tanguay P."/>
            <person name="Tuskan G.A."/>
            <person name="Henrissat B."/>
            <person name="Van de Peer Y."/>
            <person name="Rouze P."/>
            <person name="Ellis J.G."/>
            <person name="Dodds P.N."/>
            <person name="Schein J.E."/>
            <person name="Zhong S."/>
            <person name="Hamelin R.C."/>
            <person name="Grigoriev I.V."/>
            <person name="Szabo L.J."/>
            <person name="Martin F."/>
        </authorList>
    </citation>
    <scope>NUCLEOTIDE SEQUENCE [LARGE SCALE GENOMIC DNA]</scope>
    <source>
        <strain evidence="2">98AG31 / pathotype 3-4-7</strain>
    </source>
</reference>
<keyword evidence="2" id="KW-1185">Reference proteome</keyword>
<proteinExistence type="predicted"/>
<organism evidence="2">
    <name type="scientific">Melampsora larici-populina (strain 98AG31 / pathotype 3-4-7)</name>
    <name type="common">Poplar leaf rust fungus</name>
    <dbReference type="NCBI Taxonomy" id="747676"/>
    <lineage>
        <taxon>Eukaryota</taxon>
        <taxon>Fungi</taxon>
        <taxon>Dikarya</taxon>
        <taxon>Basidiomycota</taxon>
        <taxon>Pucciniomycotina</taxon>
        <taxon>Pucciniomycetes</taxon>
        <taxon>Pucciniales</taxon>
        <taxon>Melampsoraceae</taxon>
        <taxon>Melampsora</taxon>
    </lineage>
</organism>
<accession>F4RDC8</accession>
<name>F4RDC8_MELLP</name>
<dbReference type="EMBL" id="GL883097">
    <property type="protein sequence ID" value="EGG09379.1"/>
    <property type="molecule type" value="Genomic_DNA"/>
</dbReference>
<dbReference type="Proteomes" id="UP000001072">
    <property type="component" value="Unassembled WGS sequence"/>
</dbReference>
<dbReference type="AlphaFoldDB" id="F4RDC8"/>